<gene>
    <name evidence="3" type="ordered locus">RB2501_08540</name>
</gene>
<dbReference type="STRING" id="313596.RB2501_08540"/>
<evidence type="ECO:0000313" key="4">
    <source>
        <dbReference type="Proteomes" id="UP000009049"/>
    </source>
</evidence>
<dbReference type="EMBL" id="CP001712">
    <property type="protein sequence ID" value="EAR16936.1"/>
    <property type="molecule type" value="Genomic_DNA"/>
</dbReference>
<evidence type="ECO:0000256" key="1">
    <source>
        <dbReference type="SAM" id="SignalP"/>
    </source>
</evidence>
<organism evidence="3 4">
    <name type="scientific">Robiginitalea biformata (strain ATCC BAA-864 / DSM 15991 / KCTC 12146 / HTCC2501)</name>
    <dbReference type="NCBI Taxonomy" id="313596"/>
    <lineage>
        <taxon>Bacteria</taxon>
        <taxon>Pseudomonadati</taxon>
        <taxon>Bacteroidota</taxon>
        <taxon>Flavobacteriia</taxon>
        <taxon>Flavobacteriales</taxon>
        <taxon>Flavobacteriaceae</taxon>
        <taxon>Robiginitalea</taxon>
    </lineage>
</organism>
<dbReference type="InterPro" id="IPR029052">
    <property type="entry name" value="Metallo-depent_PP-like"/>
</dbReference>
<dbReference type="GO" id="GO:0016787">
    <property type="term" value="F:hydrolase activity"/>
    <property type="evidence" value="ECO:0007669"/>
    <property type="project" value="InterPro"/>
</dbReference>
<evidence type="ECO:0000259" key="2">
    <source>
        <dbReference type="Pfam" id="PF00149"/>
    </source>
</evidence>
<sequence>MSPRSALAKHFVAIAAGVFLLGSCATYAPKYADPEQATDVESQSEVAHTFYLIGDAGLSPLGGMNPVLERFRDRLAAADTNSTAIFLGDNIYPAGLPDAADSTRAFIEASSHLEAQLRTLENYRGRPVFIPGNHDWYNEGIIGLKRQENYVENYLGRKDVFLPEDGCPIETLEISDDLLVILVDTEWYLTNWDKRPAINDDCEIKNRDVFWEELGSEIKQHADKTILLATHHPMFSYGVHGGQYTFRQQFYPYSGKIPLPILGTLVNLFRKTAGVSVEDMQNKRYLELQKRLLTLARFGERVVLASGHEHTLQYIVSDGLPQIVSGSGAKKGATNQLGGSVFTTGQRGYAVLEVYEDGSSRVRYYGVDDAGNERFLFTSSVYSPPFEPDPEIFEGEFPPRVKASVYDSVEVDKSRLHTRLWGPRYRRLYGEPVEVPTVRIDTLYGGLTPVRKGGGQQSKSLRLRHRDGREFVMRALRKQAEQNLQAMAFQDQYIIGDLENTAPANLLEDLYTGAHPYAPFGLSPLMDTLDIYHTNPRLFYVPRQPALGKYNEDFGDELYMIEEHPSEGHEDLASFGYAEDIESTFDLLDNLRDDEKYRVDTDAYIRARLFDMLIGDWDRHQDQWRWAEFEDEETGNVVYRPIPRDRDQAFSIMGDGLIGSILTRLVPGVKKMEGFNEEIRNIRTFNTNPFSLDMTLLGGTTRSQWQEQARIIRERVTPEVIESSLEGIPPEVRGTTSIRIRETLLARLGSLDHFANTYFEVLQRYLVVAGTDKDDWFEIHSLPDGGVSVKAYRNIQGAKSKLFFERTLQPGLTREIWVFGLDDGDRFDLNLARESKIKVRIVGGLGEDRYLTTSGAKAVVYDHASADNRFDGPGRVRKVLTDNYLVNTFQPLNLASFTSQLLPTAGFNPDDGMRLGLGYSFTRYGFRRNPFTYRHTVQGAFYFATSGFDLGYEGEFANIAGNWNIQLKARYTSPNFTRNFFGLGNETVNPDDDLGLDYNRVRLRILSARPALIWRGPLGGSFRLGMDYERFTVEETGDRFVNTFYQANGEENSNQFLGATARYFYENRDNDAFPTLGMASSLEAGFREELNSGGERFGFIVPSLSLDHRLVPSGRLVLATRWKAHFNLGNGYAFYQAASIGASDGPRSYRNERFSGKTAYYQITDLRLQFGEMWTGLVPLSVGVFGGFDYGRVWQPGDPSKRWHTSYGGGFFLNGIDVITLNTALFHGADGFRFSFGLGFTF</sequence>
<dbReference type="InterPro" id="IPR004843">
    <property type="entry name" value="Calcineurin-like_PHP"/>
</dbReference>
<feature type="chain" id="PRO_5002667437" description="Calcineurin-like phosphoesterase domain-containing protein" evidence="1">
    <location>
        <begin position="29"/>
        <end position="1242"/>
    </location>
</feature>
<protein>
    <recommendedName>
        <fullName evidence="2">Calcineurin-like phosphoesterase domain-containing protein</fullName>
    </recommendedName>
</protein>
<keyword evidence="1" id="KW-0732">Signal</keyword>
<keyword evidence="4" id="KW-1185">Reference proteome</keyword>
<proteinExistence type="predicted"/>
<dbReference type="AlphaFoldDB" id="A4CJ28"/>
<dbReference type="Proteomes" id="UP000009049">
    <property type="component" value="Chromosome"/>
</dbReference>
<dbReference type="OrthoDB" id="333971at2"/>
<dbReference type="KEGG" id="rbi:RB2501_08540"/>
<feature type="signal peptide" evidence="1">
    <location>
        <begin position="1"/>
        <end position="28"/>
    </location>
</feature>
<name>A4CJ28_ROBBH</name>
<reference evidence="3 4" key="1">
    <citation type="journal article" date="2009" name="J. Bacteriol.">
        <title>Complete genome sequence of Robiginitalea biformata HTCC2501.</title>
        <authorList>
            <person name="Oh H.M."/>
            <person name="Giovannoni S.J."/>
            <person name="Lee K."/>
            <person name="Ferriera S."/>
            <person name="Johnson J."/>
            <person name="Cho J.C."/>
        </authorList>
    </citation>
    <scope>NUCLEOTIDE SEQUENCE [LARGE SCALE GENOMIC DNA]</scope>
    <source>
        <strain evidence="4">ATCC BAA-864 / HTCC2501 / KCTC 12146</strain>
    </source>
</reference>
<dbReference type="RefSeq" id="WP_015753692.1">
    <property type="nucleotide sequence ID" value="NC_013222.1"/>
</dbReference>
<dbReference type="PROSITE" id="PS51257">
    <property type="entry name" value="PROKAR_LIPOPROTEIN"/>
    <property type="match status" value="1"/>
</dbReference>
<dbReference type="eggNOG" id="COG1409">
    <property type="taxonomic scope" value="Bacteria"/>
</dbReference>
<dbReference type="Pfam" id="PF00149">
    <property type="entry name" value="Metallophos"/>
    <property type="match status" value="1"/>
</dbReference>
<dbReference type="SUPFAM" id="SSF56300">
    <property type="entry name" value="Metallo-dependent phosphatases"/>
    <property type="match status" value="1"/>
</dbReference>
<evidence type="ECO:0000313" key="3">
    <source>
        <dbReference type="EMBL" id="EAR16936.1"/>
    </source>
</evidence>
<accession>A4CJ28</accession>
<dbReference type="eggNOG" id="COG4775">
    <property type="taxonomic scope" value="Bacteria"/>
</dbReference>
<feature type="domain" description="Calcineurin-like phosphoesterase" evidence="2">
    <location>
        <begin position="50"/>
        <end position="247"/>
    </location>
</feature>
<dbReference type="Gene3D" id="3.60.21.10">
    <property type="match status" value="1"/>
</dbReference>
<dbReference type="HOGENOM" id="CLU_007496_0_0_10"/>